<protein>
    <submittedName>
        <fullName evidence="1">Uncharacterized protein</fullName>
    </submittedName>
</protein>
<accession>A0A225VM84</accession>
<evidence type="ECO:0000313" key="1">
    <source>
        <dbReference type="EMBL" id="OWZ06129.1"/>
    </source>
</evidence>
<reference evidence="2" key="1">
    <citation type="submission" date="2017-03" db="EMBL/GenBank/DDBJ databases">
        <title>Phytopthora megakarya and P. palmivora, two closely related causual agents of cacao black pod achieved similar genome size and gene model numbers by different mechanisms.</title>
        <authorList>
            <person name="Ali S."/>
            <person name="Shao J."/>
            <person name="Larry D.J."/>
            <person name="Kronmiller B."/>
            <person name="Shen D."/>
            <person name="Strem M.D."/>
            <person name="Melnick R.L."/>
            <person name="Guiltinan M.J."/>
            <person name="Tyler B.M."/>
            <person name="Meinhardt L.W."/>
            <person name="Bailey B.A."/>
        </authorList>
    </citation>
    <scope>NUCLEOTIDE SEQUENCE [LARGE SCALE GENOMIC DNA]</scope>
    <source>
        <strain evidence="2">zdho120</strain>
    </source>
</reference>
<sequence length="67" mass="7793">MDTDITNIRTNTWALITGDVLGLGSFHRHHLRQVLGIRHPRRFSTAALYTRCDTRPLRNRVTKAHWA</sequence>
<keyword evidence="2" id="KW-1185">Reference proteome</keyword>
<dbReference type="OrthoDB" id="122000at2759"/>
<dbReference type="Proteomes" id="UP000198211">
    <property type="component" value="Unassembled WGS sequence"/>
</dbReference>
<dbReference type="AlphaFoldDB" id="A0A225VM84"/>
<evidence type="ECO:0000313" key="2">
    <source>
        <dbReference type="Proteomes" id="UP000198211"/>
    </source>
</evidence>
<dbReference type="EMBL" id="NBNE01004101">
    <property type="protein sequence ID" value="OWZ06129.1"/>
    <property type="molecule type" value="Genomic_DNA"/>
</dbReference>
<comment type="caution">
    <text evidence="1">The sequence shown here is derived from an EMBL/GenBank/DDBJ whole genome shotgun (WGS) entry which is preliminary data.</text>
</comment>
<name>A0A225VM84_9STRA</name>
<proteinExistence type="predicted"/>
<gene>
    <name evidence="1" type="ORF">PHMEG_00021666</name>
</gene>
<organism evidence="1 2">
    <name type="scientific">Phytophthora megakarya</name>
    <dbReference type="NCBI Taxonomy" id="4795"/>
    <lineage>
        <taxon>Eukaryota</taxon>
        <taxon>Sar</taxon>
        <taxon>Stramenopiles</taxon>
        <taxon>Oomycota</taxon>
        <taxon>Peronosporomycetes</taxon>
        <taxon>Peronosporales</taxon>
        <taxon>Peronosporaceae</taxon>
        <taxon>Phytophthora</taxon>
    </lineage>
</organism>